<organism evidence="2 3">
    <name type="scientific">Linum trigynum</name>
    <dbReference type="NCBI Taxonomy" id="586398"/>
    <lineage>
        <taxon>Eukaryota</taxon>
        <taxon>Viridiplantae</taxon>
        <taxon>Streptophyta</taxon>
        <taxon>Embryophyta</taxon>
        <taxon>Tracheophyta</taxon>
        <taxon>Spermatophyta</taxon>
        <taxon>Magnoliopsida</taxon>
        <taxon>eudicotyledons</taxon>
        <taxon>Gunneridae</taxon>
        <taxon>Pentapetalae</taxon>
        <taxon>rosids</taxon>
        <taxon>fabids</taxon>
        <taxon>Malpighiales</taxon>
        <taxon>Linaceae</taxon>
        <taxon>Linum</taxon>
    </lineage>
</organism>
<gene>
    <name evidence="2" type="ORF">LTRI10_LOCUS20650</name>
</gene>
<proteinExistence type="predicted"/>
<accession>A0AAV2E005</accession>
<protein>
    <submittedName>
        <fullName evidence="2">Uncharacterized protein</fullName>
    </submittedName>
</protein>
<keyword evidence="3" id="KW-1185">Reference proteome</keyword>
<evidence type="ECO:0000256" key="1">
    <source>
        <dbReference type="SAM" id="MobiDB-lite"/>
    </source>
</evidence>
<sequence>MFQNSNFQQPYQAQGGQGFQQQQQPDKFAKLEDLVTTFVSTSSHKIEKIEQFMDVATSKFTPVEVGLQSHQASLQNLEVQISNLTRILTERPRGVQPSQTIPNPKDQNNGVNVIQLRSWKVTPEVVAKEVIIKEDSLPEDGDEEISGEKKGVVRKPSLTPPPVS</sequence>
<feature type="region of interest" description="Disordered" evidence="1">
    <location>
        <begin position="136"/>
        <end position="164"/>
    </location>
</feature>
<dbReference type="AlphaFoldDB" id="A0AAV2E005"/>
<name>A0AAV2E005_9ROSI</name>
<evidence type="ECO:0000313" key="2">
    <source>
        <dbReference type="EMBL" id="CAL1379108.1"/>
    </source>
</evidence>
<evidence type="ECO:0000313" key="3">
    <source>
        <dbReference type="Proteomes" id="UP001497516"/>
    </source>
</evidence>
<feature type="region of interest" description="Disordered" evidence="1">
    <location>
        <begin position="1"/>
        <end position="24"/>
    </location>
</feature>
<reference evidence="2 3" key="1">
    <citation type="submission" date="2024-04" db="EMBL/GenBank/DDBJ databases">
        <authorList>
            <person name="Fracassetti M."/>
        </authorList>
    </citation>
    <scope>NUCLEOTIDE SEQUENCE [LARGE SCALE GENOMIC DNA]</scope>
</reference>
<feature type="compositionally biased region" description="Low complexity" evidence="1">
    <location>
        <begin position="8"/>
        <end position="24"/>
    </location>
</feature>
<dbReference type="Proteomes" id="UP001497516">
    <property type="component" value="Chromosome 3"/>
</dbReference>
<dbReference type="EMBL" id="OZ034816">
    <property type="protein sequence ID" value="CAL1379108.1"/>
    <property type="molecule type" value="Genomic_DNA"/>
</dbReference>